<sequence>MNDRADYDDLAWDRNDEERGQLETPFLCLSTLKTLEAVVGAAFAGEARWVRPVNIGGWNIVFVLELVASKSRVVIRVPRPHVALFAREKTSLETATMKFLSQHTKVSMPKLLSSGQHADVGYYMILEFVENTGLLSRALAKPNEDDEEAPTLNMAMLDYELEAHLYDVAVHVRHFFQPSFSAVGSLNHTPDGLFVVGGRPLTQNMYNMVYLANIPPSVLPAEDKIYHTADDWYTALAEMHMLQLTFQHNDLVKDEDDCRDKYIARHLFLKLARAGKLSTFGFTDDTWSAQSKGNLRGRCKAPRNTGPFSIWCDDFRPANILLHEGRGNGSTVIDWEFTYVAPTQFALDPPWWLLLDVPEMWHSGMEDWAQQYGRCLNVWLQAMKRAEQNSDETPSGYLLSMYMQESWTTGRFWLNYAARKSWAFDSIFWRYLDECFFGKRPHDPDGQKPLWRRRIGLLNRTERINMEAFVERKMKESQVKGLRTWSEQEALERKAEVLFNHDQGPLRQFCATVVRLMGHVQVMVGNLRGNGP</sequence>
<dbReference type="GO" id="GO:0016301">
    <property type="term" value="F:kinase activity"/>
    <property type="evidence" value="ECO:0007669"/>
    <property type="project" value="UniProtKB-KW"/>
</dbReference>
<keyword evidence="1" id="KW-0808">Transferase</keyword>
<dbReference type="OMA" id="MVYLANI"/>
<dbReference type="Proteomes" id="UP000001610">
    <property type="component" value="Unassembled WGS sequence"/>
</dbReference>
<accession>G3JSL8</accession>
<dbReference type="eggNOG" id="ENOG502SKQE">
    <property type="taxonomic scope" value="Eukaryota"/>
</dbReference>
<organism evidence="1 2">
    <name type="scientific">Cordyceps militaris (strain CM01)</name>
    <name type="common">Caterpillar fungus</name>
    <dbReference type="NCBI Taxonomy" id="983644"/>
    <lineage>
        <taxon>Eukaryota</taxon>
        <taxon>Fungi</taxon>
        <taxon>Dikarya</taxon>
        <taxon>Ascomycota</taxon>
        <taxon>Pezizomycotina</taxon>
        <taxon>Sordariomycetes</taxon>
        <taxon>Hypocreomycetidae</taxon>
        <taxon>Hypocreales</taxon>
        <taxon>Cordycipitaceae</taxon>
        <taxon>Cordyceps</taxon>
    </lineage>
</organism>
<dbReference type="PANTHER" id="PTHR21310">
    <property type="entry name" value="AMINOGLYCOSIDE PHOSPHOTRANSFERASE-RELATED-RELATED"/>
    <property type="match status" value="1"/>
</dbReference>
<dbReference type="VEuPathDB" id="FungiDB:CCM_08910"/>
<evidence type="ECO:0000313" key="1">
    <source>
        <dbReference type="EMBL" id="EGX88864.1"/>
    </source>
</evidence>
<keyword evidence="2" id="KW-1185">Reference proteome</keyword>
<dbReference type="InParanoid" id="G3JSL8"/>
<gene>
    <name evidence="1" type="ORF">CCM_08910</name>
</gene>
<dbReference type="EMBL" id="JH126405">
    <property type="protein sequence ID" value="EGX88864.1"/>
    <property type="molecule type" value="Genomic_DNA"/>
</dbReference>
<dbReference type="PANTHER" id="PTHR21310:SF37">
    <property type="entry name" value="AMINOGLYCOSIDE PHOSPHOTRANSFERASE DOMAIN-CONTAINING PROTEIN"/>
    <property type="match status" value="1"/>
</dbReference>
<evidence type="ECO:0000313" key="2">
    <source>
        <dbReference type="Proteomes" id="UP000001610"/>
    </source>
</evidence>
<name>G3JSL8_CORMM</name>
<protein>
    <submittedName>
        <fullName evidence="1">Protein kinase-like domain</fullName>
    </submittedName>
</protein>
<dbReference type="GeneID" id="18170915"/>
<dbReference type="SUPFAM" id="SSF56112">
    <property type="entry name" value="Protein kinase-like (PK-like)"/>
    <property type="match status" value="1"/>
</dbReference>
<dbReference type="InterPro" id="IPR011009">
    <property type="entry name" value="Kinase-like_dom_sf"/>
</dbReference>
<keyword evidence="1" id="KW-0418">Kinase</keyword>
<dbReference type="HOGENOM" id="CLU_028906_4_1_1"/>
<dbReference type="RefSeq" id="XP_006674109.1">
    <property type="nucleotide sequence ID" value="XM_006674046.1"/>
</dbReference>
<dbReference type="AlphaFoldDB" id="G3JSL8"/>
<reference evidence="1 2" key="1">
    <citation type="journal article" date="2011" name="Genome Biol.">
        <title>Genome sequence of the insect pathogenic fungus Cordyceps militaris, a valued traditional Chinese medicine.</title>
        <authorList>
            <person name="Zheng P."/>
            <person name="Xia Y."/>
            <person name="Xiao G."/>
            <person name="Xiong C."/>
            <person name="Hu X."/>
            <person name="Zhang S."/>
            <person name="Zheng H."/>
            <person name="Huang Y."/>
            <person name="Zhou Y."/>
            <person name="Wang S."/>
            <person name="Zhao G.P."/>
            <person name="Liu X."/>
            <person name="St Leger R.J."/>
            <person name="Wang C."/>
        </authorList>
    </citation>
    <scope>NUCLEOTIDE SEQUENCE [LARGE SCALE GENOMIC DNA]</scope>
    <source>
        <strain evidence="1 2">CM01</strain>
    </source>
</reference>
<dbReference type="InterPro" id="IPR051678">
    <property type="entry name" value="AGP_Transferase"/>
</dbReference>
<dbReference type="OrthoDB" id="5412996at2759"/>
<proteinExistence type="predicted"/>
<dbReference type="KEGG" id="cmt:CCM_08910"/>